<dbReference type="CDD" id="cd03039">
    <property type="entry name" value="GST_N_Sigma_like"/>
    <property type="match status" value="1"/>
</dbReference>
<comment type="catalytic activity">
    <reaction evidence="4">
        <text>RX + glutathione = an S-substituted glutathione + a halide anion + H(+)</text>
        <dbReference type="Rhea" id="RHEA:16437"/>
        <dbReference type="ChEBI" id="CHEBI:15378"/>
        <dbReference type="ChEBI" id="CHEBI:16042"/>
        <dbReference type="ChEBI" id="CHEBI:17792"/>
        <dbReference type="ChEBI" id="CHEBI:57925"/>
        <dbReference type="ChEBI" id="CHEBI:90779"/>
        <dbReference type="EC" id="2.5.1.18"/>
    </reaction>
</comment>
<proteinExistence type="inferred from homology"/>
<dbReference type="SUPFAM" id="SSF47616">
    <property type="entry name" value="GST C-terminal domain-like"/>
    <property type="match status" value="1"/>
</dbReference>
<dbReference type="GO" id="GO:0006749">
    <property type="term" value="P:glutathione metabolic process"/>
    <property type="evidence" value="ECO:0007669"/>
    <property type="project" value="TreeGrafter"/>
</dbReference>
<dbReference type="AlphaFoldDB" id="A0A914PM58"/>
<organism evidence="8 9">
    <name type="scientific">Panagrolaimus davidi</name>
    <dbReference type="NCBI Taxonomy" id="227884"/>
    <lineage>
        <taxon>Eukaryota</taxon>
        <taxon>Metazoa</taxon>
        <taxon>Ecdysozoa</taxon>
        <taxon>Nematoda</taxon>
        <taxon>Chromadorea</taxon>
        <taxon>Rhabditida</taxon>
        <taxon>Tylenchina</taxon>
        <taxon>Panagrolaimomorpha</taxon>
        <taxon>Panagrolaimoidea</taxon>
        <taxon>Panagrolaimidae</taxon>
        <taxon>Panagrolaimus</taxon>
    </lineage>
</organism>
<evidence type="ECO:0000256" key="3">
    <source>
        <dbReference type="ARBA" id="ARBA00038317"/>
    </source>
</evidence>
<feature type="domain" description="GST C-terminal" evidence="7">
    <location>
        <begin position="81"/>
        <end position="210"/>
    </location>
</feature>
<dbReference type="Proteomes" id="UP000887578">
    <property type="component" value="Unplaced"/>
</dbReference>
<dbReference type="InterPro" id="IPR010987">
    <property type="entry name" value="Glutathione-S-Trfase_C-like"/>
</dbReference>
<dbReference type="SUPFAM" id="SSF52833">
    <property type="entry name" value="Thioredoxin-like"/>
    <property type="match status" value="1"/>
</dbReference>
<dbReference type="SFLD" id="SFLDG00363">
    <property type="entry name" value="AMPS_(cytGST):_Alpha-__Mu-__Pi"/>
    <property type="match status" value="1"/>
</dbReference>
<dbReference type="Gene3D" id="1.20.1050.10">
    <property type="match status" value="1"/>
</dbReference>
<dbReference type="Pfam" id="PF02798">
    <property type="entry name" value="GST_N"/>
    <property type="match status" value="1"/>
</dbReference>
<keyword evidence="8" id="KW-1185">Reference proteome</keyword>
<feature type="domain" description="GST N-terminal" evidence="6">
    <location>
        <begin position="2"/>
        <end position="79"/>
    </location>
</feature>
<sequence>MVHYKLTYFDARGLGEAIRLIFKYANIEFEDIRFDAKDWPKIKPTTPAGKVPILEFDGNYLVESAAICRYLARKHGLAGKGDLEEAKVDAIVDQNKDFHFLVAQWIRVKYGMENGNEKEMKEKIVIPQSEIYLPLYQKYLKESGSGFLVKSGLTFADFIVSEFLITLRLNAPEIIEKYPEILQYLGRMKNIPQLKEYYATRKEEFNKKCAYDNRK</sequence>
<dbReference type="InterPro" id="IPR004046">
    <property type="entry name" value="GST_C"/>
</dbReference>
<dbReference type="FunFam" id="1.20.1050.10:FF:000031">
    <property type="entry name" value="Glutathione S-Transferase"/>
    <property type="match status" value="1"/>
</dbReference>
<dbReference type="InterPro" id="IPR040079">
    <property type="entry name" value="Glutathione_S-Trfase"/>
</dbReference>
<evidence type="ECO:0000313" key="9">
    <source>
        <dbReference type="WBParaSite" id="PDA_v2.g19559.t1"/>
    </source>
</evidence>
<dbReference type="InterPro" id="IPR004045">
    <property type="entry name" value="Glutathione_S-Trfase_N"/>
</dbReference>
<comment type="similarity">
    <text evidence="3">Belongs to the GST superfamily. Sigma family.</text>
</comment>
<dbReference type="GO" id="GO:0005737">
    <property type="term" value="C:cytoplasm"/>
    <property type="evidence" value="ECO:0007669"/>
    <property type="project" value="UniProtKB-ARBA"/>
</dbReference>
<evidence type="ECO:0000256" key="2">
    <source>
        <dbReference type="ARBA" id="ARBA00022679"/>
    </source>
</evidence>
<dbReference type="InterPro" id="IPR036249">
    <property type="entry name" value="Thioredoxin-like_sf"/>
</dbReference>
<dbReference type="GO" id="GO:0004364">
    <property type="term" value="F:glutathione transferase activity"/>
    <property type="evidence" value="ECO:0007669"/>
    <property type="project" value="UniProtKB-EC"/>
</dbReference>
<dbReference type="CDD" id="cd03192">
    <property type="entry name" value="GST_C_Sigma_like"/>
    <property type="match status" value="1"/>
</dbReference>
<dbReference type="InterPro" id="IPR036282">
    <property type="entry name" value="Glutathione-S-Trfase_C_sf"/>
</dbReference>
<evidence type="ECO:0000256" key="4">
    <source>
        <dbReference type="ARBA" id="ARBA00047960"/>
    </source>
</evidence>
<evidence type="ECO:0000259" key="6">
    <source>
        <dbReference type="PROSITE" id="PS50404"/>
    </source>
</evidence>
<dbReference type="SFLD" id="SFLDS00019">
    <property type="entry name" value="Glutathione_Transferase_(cytos"/>
    <property type="match status" value="1"/>
</dbReference>
<dbReference type="PROSITE" id="PS50404">
    <property type="entry name" value="GST_NTER"/>
    <property type="match status" value="1"/>
</dbReference>
<dbReference type="SFLD" id="SFLDG01205">
    <property type="entry name" value="AMPS.1"/>
    <property type="match status" value="1"/>
</dbReference>
<evidence type="ECO:0000256" key="5">
    <source>
        <dbReference type="ARBA" id="ARBA00078118"/>
    </source>
</evidence>
<dbReference type="EC" id="2.5.1.18" evidence="1"/>
<name>A0A914PM58_9BILA</name>
<protein>
    <recommendedName>
        <fullName evidence="1">glutathione transferase</fullName>
        <ecNumber evidence="1">2.5.1.18</ecNumber>
    </recommendedName>
    <alternativeName>
        <fullName evidence="5">GST class-sigma</fullName>
    </alternativeName>
</protein>
<evidence type="ECO:0000259" key="7">
    <source>
        <dbReference type="PROSITE" id="PS50405"/>
    </source>
</evidence>
<dbReference type="Pfam" id="PF14497">
    <property type="entry name" value="GST_C_3"/>
    <property type="match status" value="1"/>
</dbReference>
<evidence type="ECO:0000313" key="8">
    <source>
        <dbReference type="Proteomes" id="UP000887578"/>
    </source>
</evidence>
<dbReference type="FunFam" id="3.40.30.10:FF:000035">
    <property type="entry name" value="hematopoietic prostaglandin D synthase"/>
    <property type="match status" value="1"/>
</dbReference>
<evidence type="ECO:0000256" key="1">
    <source>
        <dbReference type="ARBA" id="ARBA00012452"/>
    </source>
</evidence>
<dbReference type="PANTHER" id="PTHR11571:SF256">
    <property type="entry name" value="GST C-TERMINAL DOMAIN-CONTAINING PROTEIN-RELATED"/>
    <property type="match status" value="1"/>
</dbReference>
<dbReference type="Gene3D" id="3.40.30.10">
    <property type="entry name" value="Glutaredoxin"/>
    <property type="match status" value="1"/>
</dbReference>
<accession>A0A914PM58</accession>
<dbReference type="WBParaSite" id="PDA_v2.g19559.t1">
    <property type="protein sequence ID" value="PDA_v2.g19559.t1"/>
    <property type="gene ID" value="PDA_v2.g19559"/>
</dbReference>
<dbReference type="InterPro" id="IPR050213">
    <property type="entry name" value="GST_superfamily"/>
</dbReference>
<keyword evidence="2" id="KW-0808">Transferase</keyword>
<reference evidence="9" key="1">
    <citation type="submission" date="2022-11" db="UniProtKB">
        <authorList>
            <consortium name="WormBaseParasite"/>
        </authorList>
    </citation>
    <scope>IDENTIFICATION</scope>
</reference>
<dbReference type="GO" id="GO:0004602">
    <property type="term" value="F:glutathione peroxidase activity"/>
    <property type="evidence" value="ECO:0007669"/>
    <property type="project" value="UniProtKB-ARBA"/>
</dbReference>
<dbReference type="PANTHER" id="PTHR11571">
    <property type="entry name" value="GLUTATHIONE S-TRANSFERASE"/>
    <property type="match status" value="1"/>
</dbReference>
<dbReference type="PROSITE" id="PS50405">
    <property type="entry name" value="GST_CTER"/>
    <property type="match status" value="1"/>
</dbReference>